<reference evidence="9 10" key="2">
    <citation type="submission" date="2008-11" db="EMBL/GenBank/DDBJ databases">
        <authorList>
            <person name="Fulton L."/>
            <person name="Clifton S."/>
            <person name="Fulton B."/>
            <person name="Xu J."/>
            <person name="Minx P."/>
            <person name="Pepin K.H."/>
            <person name="Johnson M."/>
            <person name="Bhonagiri V."/>
            <person name="Nash W.E."/>
            <person name="Mardis E.R."/>
            <person name="Wilson R.K."/>
        </authorList>
    </citation>
    <scope>NUCLEOTIDE SEQUENCE [LARGE SCALE GENOMIC DNA]</scope>
    <source>
        <strain evidence="9 10">ATCC 43243</strain>
    </source>
</reference>
<evidence type="ECO:0000256" key="2">
    <source>
        <dbReference type="ARBA" id="ARBA00008107"/>
    </source>
</evidence>
<name>B7AVP5_9FIRM</name>
<dbReference type="GO" id="GO:0030643">
    <property type="term" value="P:intracellular phosphate ion homeostasis"/>
    <property type="evidence" value="ECO:0007669"/>
    <property type="project" value="InterPro"/>
</dbReference>
<keyword evidence="4 7" id="KW-0813">Transport</keyword>
<comment type="caution">
    <text evidence="9">The sequence shown here is derived from an EMBL/GenBank/DDBJ whole genome shotgun (WGS) entry which is preliminary data.</text>
</comment>
<dbReference type="PANTHER" id="PTHR42930">
    <property type="entry name" value="PHOSPHATE-SPECIFIC TRANSPORT SYSTEM ACCESSORY PROTEIN PHOU"/>
    <property type="match status" value="1"/>
</dbReference>
<dbReference type="InterPro" id="IPR038078">
    <property type="entry name" value="PhoU-like_sf"/>
</dbReference>
<dbReference type="HOGENOM" id="CLU_078518_3_0_9"/>
<gene>
    <name evidence="9" type="ORF">BACPEC_02793</name>
</gene>
<comment type="similarity">
    <text evidence="2 7">Belongs to the PhoU family.</text>
</comment>
<dbReference type="GO" id="GO:0005737">
    <property type="term" value="C:cytoplasm"/>
    <property type="evidence" value="ECO:0007669"/>
    <property type="project" value="UniProtKB-SubCell"/>
</dbReference>
<dbReference type="EMBL" id="ABVQ01000037">
    <property type="protein sequence ID" value="EEC56286.1"/>
    <property type="molecule type" value="Genomic_DNA"/>
</dbReference>
<keyword evidence="5 7" id="KW-0963">Cytoplasm</keyword>
<feature type="domain" description="PhoU" evidence="8">
    <location>
        <begin position="17"/>
        <end position="103"/>
    </location>
</feature>
<dbReference type="InterPro" id="IPR028366">
    <property type="entry name" value="PhoU"/>
</dbReference>
<dbReference type="eggNOG" id="COG0704">
    <property type="taxonomic scope" value="Bacteria"/>
</dbReference>
<dbReference type="STRING" id="483218.BACPEC_02793"/>
<dbReference type="GO" id="GO:0006817">
    <property type="term" value="P:phosphate ion transport"/>
    <property type="evidence" value="ECO:0007669"/>
    <property type="project" value="UniProtKB-KW"/>
</dbReference>
<feature type="domain" description="PhoU" evidence="8">
    <location>
        <begin position="119"/>
        <end position="204"/>
    </location>
</feature>
<evidence type="ECO:0000256" key="6">
    <source>
        <dbReference type="ARBA" id="ARBA00022592"/>
    </source>
</evidence>
<evidence type="ECO:0000256" key="7">
    <source>
        <dbReference type="PIRNR" id="PIRNR003107"/>
    </source>
</evidence>
<protein>
    <recommendedName>
        <fullName evidence="7">Phosphate-specific transport system accessory protein PhoU</fullName>
    </recommendedName>
</protein>
<comment type="subunit">
    <text evidence="3 7">Homodimer.</text>
</comment>
<dbReference type="SUPFAM" id="SSF109755">
    <property type="entry name" value="PhoU-like"/>
    <property type="match status" value="1"/>
</dbReference>
<dbReference type="Pfam" id="PF01895">
    <property type="entry name" value="PhoU"/>
    <property type="match status" value="2"/>
</dbReference>
<comment type="function">
    <text evidence="7">Plays a role in the regulation of phosphate uptake.</text>
</comment>
<evidence type="ECO:0000313" key="9">
    <source>
        <dbReference type="EMBL" id="EEC56286.1"/>
    </source>
</evidence>
<proteinExistence type="inferred from homology"/>
<comment type="subcellular location">
    <subcellularLocation>
        <location evidence="1 7">Cytoplasm</location>
    </subcellularLocation>
</comment>
<dbReference type="InterPro" id="IPR026022">
    <property type="entry name" value="PhoU_dom"/>
</dbReference>
<dbReference type="GO" id="GO:0045936">
    <property type="term" value="P:negative regulation of phosphate metabolic process"/>
    <property type="evidence" value="ECO:0007669"/>
    <property type="project" value="InterPro"/>
</dbReference>
<evidence type="ECO:0000259" key="8">
    <source>
        <dbReference type="Pfam" id="PF01895"/>
    </source>
</evidence>
<sequence length="217" mass="24831">MRNRFDKQLVQLNDYMLEMGSLIEQSIEMCVKALVSQDEAIAKQTIEADDDIDHQEKKIEDLCLQLLLQQQPVASDMRIISSALKMVTDMERIGDQAADICEVAMEMSELTYMKKLEHIQSMAKETTVMVVKAVEAYVHKDQTLAEEVIARDDTVDRLFNEVKKELITLINQNAENGGQAVDFLMIAKYFERIGDHATNIAEWVIYSITGEHNDYNH</sequence>
<dbReference type="AlphaFoldDB" id="B7AVP5"/>
<keyword evidence="6 7" id="KW-0592">Phosphate transport</keyword>
<evidence type="ECO:0000256" key="4">
    <source>
        <dbReference type="ARBA" id="ARBA00022448"/>
    </source>
</evidence>
<evidence type="ECO:0000256" key="1">
    <source>
        <dbReference type="ARBA" id="ARBA00004496"/>
    </source>
</evidence>
<dbReference type="FunFam" id="1.20.58.220:FF:000004">
    <property type="entry name" value="Phosphate-specific transport system accessory protein PhoU"/>
    <property type="match status" value="1"/>
</dbReference>
<dbReference type="NCBIfam" id="TIGR02135">
    <property type="entry name" value="phoU_full"/>
    <property type="match status" value="1"/>
</dbReference>
<organism evidence="9 10">
    <name type="scientific">[Bacteroides] pectinophilus ATCC 43243</name>
    <dbReference type="NCBI Taxonomy" id="483218"/>
    <lineage>
        <taxon>Bacteria</taxon>
        <taxon>Bacillati</taxon>
        <taxon>Bacillota</taxon>
        <taxon>Clostridia</taxon>
        <taxon>Eubacteriales</taxon>
    </lineage>
</organism>
<reference evidence="9 10" key="1">
    <citation type="submission" date="2008-11" db="EMBL/GenBank/DDBJ databases">
        <title>Draft genome sequence of Bacteroides pectinophilus (ATCC 43243).</title>
        <authorList>
            <person name="Sudarsanam P."/>
            <person name="Ley R."/>
            <person name="Guruge J."/>
            <person name="Turnbaugh P.J."/>
            <person name="Mahowald M."/>
            <person name="Liep D."/>
            <person name="Gordon J."/>
        </authorList>
    </citation>
    <scope>NUCLEOTIDE SEQUENCE [LARGE SCALE GENOMIC DNA]</scope>
    <source>
        <strain evidence="9 10">ATCC 43243</strain>
    </source>
</reference>
<dbReference type="Gene3D" id="1.20.58.220">
    <property type="entry name" value="Phosphate transport system protein phou homolog 2, domain 2"/>
    <property type="match status" value="1"/>
</dbReference>
<accession>B7AVP5</accession>
<evidence type="ECO:0000256" key="3">
    <source>
        <dbReference type="ARBA" id="ARBA00011738"/>
    </source>
</evidence>
<evidence type="ECO:0000313" key="10">
    <source>
        <dbReference type="Proteomes" id="UP000003136"/>
    </source>
</evidence>
<keyword evidence="10" id="KW-1185">Reference proteome</keyword>
<dbReference type="PIRSF" id="PIRSF003107">
    <property type="entry name" value="PhoU"/>
    <property type="match status" value="1"/>
</dbReference>
<evidence type="ECO:0000256" key="5">
    <source>
        <dbReference type="ARBA" id="ARBA00022490"/>
    </source>
</evidence>
<dbReference type="Proteomes" id="UP000003136">
    <property type="component" value="Unassembled WGS sequence"/>
</dbReference>
<dbReference type="PANTHER" id="PTHR42930:SF3">
    <property type="entry name" value="PHOSPHATE-SPECIFIC TRANSPORT SYSTEM ACCESSORY PROTEIN PHOU"/>
    <property type="match status" value="1"/>
</dbReference>